<feature type="compositionally biased region" description="Basic and acidic residues" evidence="1">
    <location>
        <begin position="139"/>
        <end position="153"/>
    </location>
</feature>
<accession>A0ABT1Q4V4</accession>
<name>A0ABT1Q4V4_9ACTN</name>
<feature type="region of interest" description="Disordered" evidence="1">
    <location>
        <begin position="1"/>
        <end position="30"/>
    </location>
</feature>
<proteinExistence type="predicted"/>
<protein>
    <submittedName>
        <fullName evidence="3">M23 family metallopeptidase</fullName>
    </submittedName>
</protein>
<feature type="domain" description="M23ase beta-sheet core" evidence="2">
    <location>
        <begin position="204"/>
        <end position="298"/>
    </location>
</feature>
<dbReference type="InterPro" id="IPR011055">
    <property type="entry name" value="Dup_hybrid_motif"/>
</dbReference>
<dbReference type="RefSeq" id="WP_255924052.1">
    <property type="nucleotide sequence ID" value="NZ_JANFNG010000047.1"/>
</dbReference>
<dbReference type="CDD" id="cd12797">
    <property type="entry name" value="M23_peptidase"/>
    <property type="match status" value="1"/>
</dbReference>
<comment type="caution">
    <text evidence="3">The sequence shown here is derived from an EMBL/GenBank/DDBJ whole genome shotgun (WGS) entry which is preliminary data.</text>
</comment>
<evidence type="ECO:0000259" key="2">
    <source>
        <dbReference type="Pfam" id="PF01551"/>
    </source>
</evidence>
<feature type="region of interest" description="Disordered" evidence="1">
    <location>
        <begin position="133"/>
        <end position="165"/>
    </location>
</feature>
<gene>
    <name evidence="3" type="ORF">NGB36_31485</name>
</gene>
<dbReference type="InterPro" id="IPR016047">
    <property type="entry name" value="M23ase_b-sheet_dom"/>
</dbReference>
<evidence type="ECO:0000313" key="4">
    <source>
        <dbReference type="Proteomes" id="UP001057702"/>
    </source>
</evidence>
<dbReference type="SUPFAM" id="SSF51261">
    <property type="entry name" value="Duplicated hybrid motif"/>
    <property type="match status" value="1"/>
</dbReference>
<organism evidence="3 4">
    <name type="scientific">Streptomyces humicola</name>
    <dbReference type="NCBI Taxonomy" id="2953240"/>
    <lineage>
        <taxon>Bacteria</taxon>
        <taxon>Bacillati</taxon>
        <taxon>Actinomycetota</taxon>
        <taxon>Actinomycetes</taxon>
        <taxon>Kitasatosporales</taxon>
        <taxon>Streptomycetaceae</taxon>
        <taxon>Streptomyces</taxon>
    </lineage>
</organism>
<dbReference type="EMBL" id="JANFNG010000047">
    <property type="protein sequence ID" value="MCQ4084966.1"/>
    <property type="molecule type" value="Genomic_DNA"/>
</dbReference>
<evidence type="ECO:0000313" key="3">
    <source>
        <dbReference type="EMBL" id="MCQ4084966.1"/>
    </source>
</evidence>
<dbReference type="PANTHER" id="PTHR21666">
    <property type="entry name" value="PEPTIDASE-RELATED"/>
    <property type="match status" value="1"/>
</dbReference>
<reference evidence="3" key="1">
    <citation type="submission" date="2022-06" db="EMBL/GenBank/DDBJ databases">
        <title>Draft genome sequence of Streptomyces sp. RB6PN25 isolated from peat swamp forest in Thailand.</title>
        <authorList>
            <person name="Duangmal K."/>
            <person name="Klaysubun C."/>
        </authorList>
    </citation>
    <scope>NUCLEOTIDE SEQUENCE</scope>
    <source>
        <strain evidence="3">RB6PN25</strain>
    </source>
</reference>
<keyword evidence="4" id="KW-1185">Reference proteome</keyword>
<sequence length="310" mass="31790">MTSSNEPALADPASAEFGKHRLPKQRGVSRGSTVLGVAAMAAVGASGVAAAQSKSPISIPISVQDVSDVIHTSAHAAPSNPAEEPAAAPVVMSHSAGETLLTRILAQVHQQRADADAAVREDQRKAAEAAAAKEAAAQKVRDEAARKKAEEQARQQAAAEAEAKAEQERRAQLAAELAASYIKPLTSSTLTSGFGEAGSMWSAAHTGQDFAAPTGTPAMAVHGGTITSAGWAGAYGYRVVLTLDDGTQVWYCHLSSMVKTSGKVTTGDVVGRVGATGNVTGPHLHLEIRPAGGEPVDPLAWLQERGASLV</sequence>
<dbReference type="Pfam" id="PF01551">
    <property type="entry name" value="Peptidase_M23"/>
    <property type="match status" value="1"/>
</dbReference>
<dbReference type="PANTHER" id="PTHR21666:SF270">
    <property type="entry name" value="MUREIN HYDROLASE ACTIVATOR ENVC"/>
    <property type="match status" value="1"/>
</dbReference>
<dbReference type="Gene3D" id="2.70.70.10">
    <property type="entry name" value="Glucose Permease (Domain IIA)"/>
    <property type="match status" value="1"/>
</dbReference>
<evidence type="ECO:0000256" key="1">
    <source>
        <dbReference type="SAM" id="MobiDB-lite"/>
    </source>
</evidence>
<dbReference type="InterPro" id="IPR050570">
    <property type="entry name" value="Cell_wall_metabolism_enzyme"/>
</dbReference>
<dbReference type="Proteomes" id="UP001057702">
    <property type="component" value="Unassembled WGS sequence"/>
</dbReference>